<name>A0ABP7SB96_9SPHN</name>
<protein>
    <submittedName>
        <fullName evidence="2">Uncharacterized protein</fullName>
    </submittedName>
</protein>
<keyword evidence="1" id="KW-1133">Transmembrane helix</keyword>
<reference evidence="3" key="1">
    <citation type="journal article" date="2019" name="Int. J. Syst. Evol. Microbiol.">
        <title>The Global Catalogue of Microorganisms (GCM) 10K type strain sequencing project: providing services to taxonomists for standard genome sequencing and annotation.</title>
        <authorList>
            <consortium name="The Broad Institute Genomics Platform"/>
            <consortium name="The Broad Institute Genome Sequencing Center for Infectious Disease"/>
            <person name="Wu L."/>
            <person name="Ma J."/>
        </authorList>
    </citation>
    <scope>NUCLEOTIDE SEQUENCE [LARGE SCALE GENOMIC DNA]</scope>
    <source>
        <strain evidence="3">JCM 17563</strain>
    </source>
</reference>
<feature type="transmembrane region" description="Helical" evidence="1">
    <location>
        <begin position="49"/>
        <end position="72"/>
    </location>
</feature>
<dbReference type="EMBL" id="BAABBQ010000001">
    <property type="protein sequence ID" value="GAA4009253.1"/>
    <property type="molecule type" value="Genomic_DNA"/>
</dbReference>
<dbReference type="Proteomes" id="UP001500235">
    <property type="component" value="Unassembled WGS sequence"/>
</dbReference>
<keyword evidence="3" id="KW-1185">Reference proteome</keyword>
<proteinExistence type="predicted"/>
<accession>A0ABP7SB96</accession>
<keyword evidence="1" id="KW-0472">Membrane</keyword>
<evidence type="ECO:0000313" key="3">
    <source>
        <dbReference type="Proteomes" id="UP001500235"/>
    </source>
</evidence>
<organism evidence="2 3">
    <name type="scientific">Sphingomonas swuensis</name>
    <dbReference type="NCBI Taxonomy" id="977800"/>
    <lineage>
        <taxon>Bacteria</taxon>
        <taxon>Pseudomonadati</taxon>
        <taxon>Pseudomonadota</taxon>
        <taxon>Alphaproteobacteria</taxon>
        <taxon>Sphingomonadales</taxon>
        <taxon>Sphingomonadaceae</taxon>
        <taxon>Sphingomonas</taxon>
    </lineage>
</organism>
<feature type="transmembrane region" description="Helical" evidence="1">
    <location>
        <begin position="24"/>
        <end position="43"/>
    </location>
</feature>
<evidence type="ECO:0000313" key="2">
    <source>
        <dbReference type="EMBL" id="GAA4009253.1"/>
    </source>
</evidence>
<evidence type="ECO:0000256" key="1">
    <source>
        <dbReference type="SAM" id="Phobius"/>
    </source>
</evidence>
<gene>
    <name evidence="2" type="ORF">GCM10022280_02590</name>
</gene>
<dbReference type="RefSeq" id="WP_344705587.1">
    <property type="nucleotide sequence ID" value="NZ_BAABBQ010000001.1"/>
</dbReference>
<sequence>MEDPWFTYFRGRGRIQITPRNAKGWATLVGFVVLVSVPAIFLSPLLNRGLWMLVPFLTLLALLTFGFIRFAISKSERIDLDMSASELEEFRAWKRRGKR</sequence>
<keyword evidence="1" id="KW-0812">Transmembrane</keyword>
<comment type="caution">
    <text evidence="2">The sequence shown here is derived from an EMBL/GenBank/DDBJ whole genome shotgun (WGS) entry which is preliminary data.</text>
</comment>